<keyword evidence="5" id="KW-0732">Signal</keyword>
<dbReference type="InterPro" id="IPR039426">
    <property type="entry name" value="TonB-dep_rcpt-like"/>
</dbReference>
<dbReference type="Pfam" id="PF07715">
    <property type="entry name" value="Plug"/>
    <property type="match status" value="1"/>
</dbReference>
<evidence type="ECO:0000313" key="10">
    <source>
        <dbReference type="EMBL" id="UYQ95615.1"/>
    </source>
</evidence>
<dbReference type="InterPro" id="IPR012910">
    <property type="entry name" value="Plug_dom"/>
</dbReference>
<dbReference type="Gene3D" id="2.170.130.10">
    <property type="entry name" value="TonB-dependent receptor, plug domain"/>
    <property type="match status" value="1"/>
</dbReference>
<comment type="similarity">
    <text evidence="8">Belongs to the TonB-dependent receptor family.</text>
</comment>
<feature type="domain" description="TonB-dependent receptor plug" evidence="9">
    <location>
        <begin position="78"/>
        <end position="182"/>
    </location>
</feature>
<keyword evidence="10" id="KW-0675">Receptor</keyword>
<comment type="subcellular location">
    <subcellularLocation>
        <location evidence="1 8">Cell outer membrane</location>
        <topology evidence="1 8">Multi-pass membrane protein</topology>
    </subcellularLocation>
</comment>
<keyword evidence="6 8" id="KW-0472">Membrane</keyword>
<keyword evidence="3 8" id="KW-1134">Transmembrane beta strand</keyword>
<dbReference type="PROSITE" id="PS52016">
    <property type="entry name" value="TONB_DEPENDENT_REC_3"/>
    <property type="match status" value="1"/>
</dbReference>
<keyword evidence="4 8" id="KW-0812">Transmembrane</keyword>
<evidence type="ECO:0000256" key="6">
    <source>
        <dbReference type="ARBA" id="ARBA00023136"/>
    </source>
</evidence>
<keyword evidence="7 8" id="KW-0998">Cell outer membrane</keyword>
<dbReference type="InterPro" id="IPR036942">
    <property type="entry name" value="Beta-barrel_TonB_sf"/>
</dbReference>
<dbReference type="EMBL" id="CP107006">
    <property type="protein sequence ID" value="UYQ95615.1"/>
    <property type="molecule type" value="Genomic_DNA"/>
</dbReference>
<evidence type="ECO:0000256" key="3">
    <source>
        <dbReference type="ARBA" id="ARBA00022452"/>
    </source>
</evidence>
<dbReference type="Gene3D" id="2.40.170.20">
    <property type="entry name" value="TonB-dependent receptor, beta-barrel domain"/>
    <property type="match status" value="1"/>
</dbReference>
<evidence type="ECO:0000256" key="7">
    <source>
        <dbReference type="ARBA" id="ARBA00023237"/>
    </source>
</evidence>
<dbReference type="Proteomes" id="UP001162741">
    <property type="component" value="Chromosome"/>
</dbReference>
<dbReference type="PANTHER" id="PTHR30069:SF29">
    <property type="entry name" value="HEMOGLOBIN AND HEMOGLOBIN-HAPTOGLOBIN-BINDING PROTEIN 1-RELATED"/>
    <property type="match status" value="1"/>
</dbReference>
<organism evidence="10 11">
    <name type="scientific">Chitinophaga horti</name>
    <dbReference type="NCBI Taxonomy" id="2920382"/>
    <lineage>
        <taxon>Bacteria</taxon>
        <taxon>Pseudomonadati</taxon>
        <taxon>Bacteroidota</taxon>
        <taxon>Chitinophagia</taxon>
        <taxon>Chitinophagales</taxon>
        <taxon>Chitinophagaceae</taxon>
        <taxon>Chitinophaga</taxon>
    </lineage>
</organism>
<evidence type="ECO:0000256" key="1">
    <source>
        <dbReference type="ARBA" id="ARBA00004571"/>
    </source>
</evidence>
<gene>
    <name evidence="10" type="ORF">MKQ68_10930</name>
</gene>
<dbReference type="InterPro" id="IPR037066">
    <property type="entry name" value="Plug_dom_sf"/>
</dbReference>
<dbReference type="SUPFAM" id="SSF56935">
    <property type="entry name" value="Porins"/>
    <property type="match status" value="1"/>
</dbReference>
<keyword evidence="2 8" id="KW-0813">Transport</keyword>
<dbReference type="PANTHER" id="PTHR30069">
    <property type="entry name" value="TONB-DEPENDENT OUTER MEMBRANE RECEPTOR"/>
    <property type="match status" value="1"/>
</dbReference>
<accession>A0ABY6J7F1</accession>
<sequence>MRLKGTGFGGTTDAKGQFEFKAPAGNYTLVVAHIGFATYEAPLQVNKEGITPLKIVLQERKSNLGEVAVIGKTKAQELEETGYSVESVEMRELQTQSIQINRLLDWTPGVRVRQEAGMGSKYNYSLNGMSGNAITFFIDGVPMSYFGSSYTINNLPVSLIKRIDVYKGVVPADLGSDALGGAINVVTENKNKKYLEASYSYGSFNTHQAVLHGQYTHPTNHFTTRFSGFYTYSDNDYKVWGKGVNYADASTGYNSVDFTKENPAVRFNDHFETYNGKLDVGFVNNKWADQFFISLLASKQEKGIQTGQTMATVYGNLHYKEVFLMPHLSYQKQNLFTKGLYLSLFSGYSDREGTTVDTAMAFYNWKGHTTPHQQGGGEIARNGRSLFTMYENSWINRVNVTYQLPAELKLGFNYLNSRTSRRGKDPYVSPMRVPLIAPQHINTQFAGLSLETRKFDERLYVSAFAKWYDFYTTSNDLEYRMINGESKAVAVPIQNKKSNFGGGMAASYRILSELLVKFSIEQATRLPSPTEALGNGILVVNNPNINPEQSLNVNLGATWGRLSLGGQHGLTVTTSAFYRNTKDQILYNISGRDEGMYINVGSTLGKGVEMEVVYDLGHWLKVNANATYLDIRNNQRLDNGVPNLIYRDRLRNTPYLLGNGGASATIPNVFRKGARLFVYVHGNYLHNFYLNWPSLGSQNKKEIPSQLVFDAGVGYTFAKLPLSLSFDLNNFTNTQAYDNFLLQKPGRAGFLKATYRLTNN</sequence>
<dbReference type="InterPro" id="IPR008969">
    <property type="entry name" value="CarboxyPept-like_regulatory"/>
</dbReference>
<evidence type="ECO:0000313" key="11">
    <source>
        <dbReference type="Proteomes" id="UP001162741"/>
    </source>
</evidence>
<dbReference type="Gene3D" id="2.60.40.1120">
    <property type="entry name" value="Carboxypeptidase-like, regulatory domain"/>
    <property type="match status" value="1"/>
</dbReference>
<dbReference type="SUPFAM" id="SSF49464">
    <property type="entry name" value="Carboxypeptidase regulatory domain-like"/>
    <property type="match status" value="1"/>
</dbReference>
<evidence type="ECO:0000256" key="8">
    <source>
        <dbReference type="PROSITE-ProRule" id="PRU01360"/>
    </source>
</evidence>
<evidence type="ECO:0000256" key="5">
    <source>
        <dbReference type="ARBA" id="ARBA00022729"/>
    </source>
</evidence>
<evidence type="ECO:0000256" key="4">
    <source>
        <dbReference type="ARBA" id="ARBA00022692"/>
    </source>
</evidence>
<keyword evidence="11" id="KW-1185">Reference proteome</keyword>
<evidence type="ECO:0000256" key="2">
    <source>
        <dbReference type="ARBA" id="ARBA00022448"/>
    </source>
</evidence>
<dbReference type="RefSeq" id="WP_264283329.1">
    <property type="nucleotide sequence ID" value="NZ_CP107006.1"/>
</dbReference>
<dbReference type="Pfam" id="PF13715">
    <property type="entry name" value="CarbopepD_reg_2"/>
    <property type="match status" value="1"/>
</dbReference>
<proteinExistence type="inferred from homology"/>
<reference evidence="10" key="1">
    <citation type="submission" date="2022-10" db="EMBL/GenBank/DDBJ databases">
        <title>Chitinophaga sp. nov., isolated from soil.</title>
        <authorList>
            <person name="Jeon C.O."/>
        </authorList>
    </citation>
    <scope>NUCLEOTIDE SEQUENCE</scope>
    <source>
        <strain evidence="10">R8</strain>
    </source>
</reference>
<protein>
    <submittedName>
        <fullName evidence="10">TonB-dependent receptor plug domain-containing protein</fullName>
    </submittedName>
</protein>
<name>A0ABY6J7F1_9BACT</name>
<evidence type="ECO:0000259" key="9">
    <source>
        <dbReference type="Pfam" id="PF07715"/>
    </source>
</evidence>